<dbReference type="SMART" id="SM00332">
    <property type="entry name" value="PP2Cc"/>
    <property type="match status" value="1"/>
</dbReference>
<dbReference type="PANTHER" id="PTHR13832">
    <property type="entry name" value="PROTEIN PHOSPHATASE 2C"/>
    <property type="match status" value="1"/>
</dbReference>
<protein>
    <submittedName>
        <fullName evidence="2">Serine/threonine-protein phosphatase</fullName>
    </submittedName>
</protein>
<dbReference type="InterPro" id="IPR036457">
    <property type="entry name" value="PPM-type-like_dom_sf"/>
</dbReference>
<dbReference type="OrthoDB" id="9801841at2"/>
<proteinExistence type="predicted"/>
<dbReference type="Gene3D" id="3.60.40.10">
    <property type="entry name" value="PPM-type phosphatase domain"/>
    <property type="match status" value="1"/>
</dbReference>
<keyword evidence="3" id="KW-1185">Reference proteome</keyword>
<dbReference type="Proteomes" id="UP000315439">
    <property type="component" value="Unassembled WGS sequence"/>
</dbReference>
<dbReference type="CDD" id="cd00143">
    <property type="entry name" value="PP2Cc"/>
    <property type="match status" value="1"/>
</dbReference>
<evidence type="ECO:0000313" key="3">
    <source>
        <dbReference type="Proteomes" id="UP000315439"/>
    </source>
</evidence>
<dbReference type="SUPFAM" id="SSF81606">
    <property type="entry name" value="PP2C-like"/>
    <property type="match status" value="1"/>
</dbReference>
<organism evidence="2 3">
    <name type="scientific">Aliikangiella coralliicola</name>
    <dbReference type="NCBI Taxonomy" id="2592383"/>
    <lineage>
        <taxon>Bacteria</taxon>
        <taxon>Pseudomonadati</taxon>
        <taxon>Pseudomonadota</taxon>
        <taxon>Gammaproteobacteria</taxon>
        <taxon>Oceanospirillales</taxon>
        <taxon>Pleioneaceae</taxon>
        <taxon>Aliikangiella</taxon>
    </lineage>
</organism>
<feature type="domain" description="PPM-type phosphatase" evidence="1">
    <location>
        <begin position="12"/>
        <end position="245"/>
    </location>
</feature>
<evidence type="ECO:0000259" key="1">
    <source>
        <dbReference type="PROSITE" id="PS51746"/>
    </source>
</evidence>
<dbReference type="InterPro" id="IPR015655">
    <property type="entry name" value="PP2C"/>
</dbReference>
<dbReference type="SMART" id="SM00331">
    <property type="entry name" value="PP2C_SIG"/>
    <property type="match status" value="1"/>
</dbReference>
<dbReference type="AlphaFoldDB" id="A0A545U8T4"/>
<gene>
    <name evidence="2" type="ORF">FLL46_18295</name>
</gene>
<accession>A0A545U8T4</accession>
<dbReference type="EMBL" id="VIKS01000011">
    <property type="protein sequence ID" value="TQV85874.1"/>
    <property type="molecule type" value="Genomic_DNA"/>
</dbReference>
<reference evidence="2 3" key="1">
    <citation type="submission" date="2019-07" db="EMBL/GenBank/DDBJ databases">
        <title>Draft genome for Aliikangiella sp. M105.</title>
        <authorList>
            <person name="Wang G."/>
        </authorList>
    </citation>
    <scope>NUCLEOTIDE SEQUENCE [LARGE SCALE GENOMIC DNA]</scope>
    <source>
        <strain evidence="2 3">M105</strain>
    </source>
</reference>
<name>A0A545U8T4_9GAMM</name>
<dbReference type="PANTHER" id="PTHR13832:SF827">
    <property type="entry name" value="PROTEIN PHOSPHATASE 1L"/>
    <property type="match status" value="1"/>
</dbReference>
<dbReference type="Pfam" id="PF13672">
    <property type="entry name" value="PP2C_2"/>
    <property type="match status" value="1"/>
</dbReference>
<comment type="caution">
    <text evidence="2">The sequence shown here is derived from an EMBL/GenBank/DDBJ whole genome shotgun (WGS) entry which is preliminary data.</text>
</comment>
<dbReference type="InterPro" id="IPR001932">
    <property type="entry name" value="PPM-type_phosphatase-like_dom"/>
</dbReference>
<dbReference type="RefSeq" id="WP_142932793.1">
    <property type="nucleotide sequence ID" value="NZ_ML660167.1"/>
</dbReference>
<dbReference type="GO" id="GO:0004722">
    <property type="term" value="F:protein serine/threonine phosphatase activity"/>
    <property type="evidence" value="ECO:0007669"/>
    <property type="project" value="InterPro"/>
</dbReference>
<dbReference type="PROSITE" id="PS51746">
    <property type="entry name" value="PPM_2"/>
    <property type="match status" value="1"/>
</dbReference>
<sequence length="251" mass="27806">MNDITIRRPVRWISAEETNVGAVRQENEDSVISVPDIGVWAVADGMGGHDAGNVASDMIVNALSEIKREHKLSDFVAKIEDEIIDVNQRLQEYSEIMLDGRIVGSTVVTLLIKGRIGVCLWAGDSRLYRFRNNQITQISSDHSHVSELLKHGSITAEEAENHPESNVITRAVGTYEELLLDIDIFEVRVGDIYLLCSDGLYNSVNEETIVNCIRNNNIESAVEKLIEISLQNKAADNVSVILVKGVHKSVV</sequence>
<evidence type="ECO:0000313" key="2">
    <source>
        <dbReference type="EMBL" id="TQV85874.1"/>
    </source>
</evidence>